<comment type="caution">
    <text evidence="2">The sequence shown here is derived from an EMBL/GenBank/DDBJ whole genome shotgun (WGS) entry which is preliminary data.</text>
</comment>
<sequence length="79" mass="9333">MKIIKKLQEDGSFKEQTYYSVDEVAKMYSVTHTTVRVWNSRGVLKSFKLEKGYYISKETILDFQKIEDPPPKKKERKNG</sequence>
<dbReference type="InterPro" id="IPR009061">
    <property type="entry name" value="DNA-bd_dom_put_sf"/>
</dbReference>
<evidence type="ECO:0000259" key="1">
    <source>
        <dbReference type="Pfam" id="PF12728"/>
    </source>
</evidence>
<dbReference type="EMBL" id="AALHBX010000025">
    <property type="protein sequence ID" value="ECZ5738777.1"/>
    <property type="molecule type" value="Genomic_DNA"/>
</dbReference>
<dbReference type="Gene3D" id="1.10.1660.10">
    <property type="match status" value="1"/>
</dbReference>
<protein>
    <submittedName>
        <fullName evidence="2">Helix-turn-helix domain-containing protein</fullName>
    </submittedName>
</protein>
<organism evidence="2 3">
    <name type="scientific">Campylobacter jejuni</name>
    <dbReference type="NCBI Taxonomy" id="197"/>
    <lineage>
        <taxon>Bacteria</taxon>
        <taxon>Pseudomonadati</taxon>
        <taxon>Campylobacterota</taxon>
        <taxon>Epsilonproteobacteria</taxon>
        <taxon>Campylobacterales</taxon>
        <taxon>Campylobacteraceae</taxon>
        <taxon>Campylobacter</taxon>
    </lineage>
</organism>
<dbReference type="Pfam" id="PF12728">
    <property type="entry name" value="HTH_17"/>
    <property type="match status" value="1"/>
</dbReference>
<feature type="domain" description="Helix-turn-helix" evidence="1">
    <location>
        <begin position="18"/>
        <end position="64"/>
    </location>
</feature>
<evidence type="ECO:0000313" key="3">
    <source>
        <dbReference type="Proteomes" id="UP000421425"/>
    </source>
</evidence>
<dbReference type="SUPFAM" id="SSF46955">
    <property type="entry name" value="Putative DNA-binding domain"/>
    <property type="match status" value="1"/>
</dbReference>
<dbReference type="Proteomes" id="UP000421425">
    <property type="component" value="Unassembled WGS sequence"/>
</dbReference>
<accession>A0A624F790</accession>
<dbReference type="RefSeq" id="WP_044780280.1">
    <property type="nucleotide sequence ID" value="NZ_CYQH01000207.1"/>
</dbReference>
<dbReference type="AlphaFoldDB" id="A0A624F790"/>
<proteinExistence type="predicted"/>
<evidence type="ECO:0000313" key="2">
    <source>
        <dbReference type="EMBL" id="ECZ5738777.1"/>
    </source>
</evidence>
<name>A0A624F790_CAMJU</name>
<reference evidence="2 3" key="1">
    <citation type="submission" date="2019-10" db="EMBL/GenBank/DDBJ databases">
        <authorList>
            <consortium name="PulseNet: The National Subtyping Network for Foodborne Disease Surveillance"/>
            <person name="Tarr C.L."/>
            <person name="Trees E."/>
            <person name="Katz L.S."/>
            <person name="Carleton-Romer H.A."/>
            <person name="Stroika S."/>
            <person name="Kucerova Z."/>
            <person name="Roache K.F."/>
            <person name="Sabol A.L."/>
            <person name="Besser J."/>
            <person name="Gerner-Smidt P."/>
        </authorList>
    </citation>
    <scope>NUCLEOTIDE SEQUENCE [LARGE SCALE GENOMIC DNA]</scope>
    <source>
        <strain evidence="2 3">PNUSAC012091</strain>
    </source>
</reference>
<gene>
    <name evidence="2" type="ORF">F8Y55_09215</name>
</gene>
<dbReference type="InterPro" id="IPR041657">
    <property type="entry name" value="HTH_17"/>
</dbReference>